<accession>H3ZRK3</accession>
<evidence type="ECO:0000313" key="2">
    <source>
        <dbReference type="Proteomes" id="UP000015502"/>
    </source>
</evidence>
<protein>
    <submittedName>
        <fullName evidence="1">Uncharacterized protein</fullName>
    </submittedName>
</protein>
<dbReference type="STRING" id="523849.OCC_13081"/>
<keyword evidence="2" id="KW-1185">Reference proteome</keyword>
<name>H3ZRK3_THELN</name>
<dbReference type="AlphaFoldDB" id="H3ZRK3"/>
<dbReference type="KEGG" id="tlt:OCC_13081"/>
<dbReference type="EMBL" id="CP006670">
    <property type="protein sequence ID" value="EHR77409.1"/>
    <property type="molecule type" value="Genomic_DNA"/>
</dbReference>
<organism evidence="1 2">
    <name type="scientific">Thermococcus litoralis (strain ATCC 51850 / DSM 5473 / JCM 8560 / NS-C)</name>
    <dbReference type="NCBI Taxonomy" id="523849"/>
    <lineage>
        <taxon>Archaea</taxon>
        <taxon>Methanobacteriati</taxon>
        <taxon>Methanobacteriota</taxon>
        <taxon>Thermococci</taxon>
        <taxon>Thermococcales</taxon>
        <taxon>Thermococcaceae</taxon>
        <taxon>Thermococcus</taxon>
    </lineage>
</organism>
<dbReference type="Proteomes" id="UP000015502">
    <property type="component" value="Chromosome"/>
</dbReference>
<reference evidence="1 2" key="1">
    <citation type="journal article" date="2012" name="J. Bacteriol.">
        <title>Genome sequence of the model hyperthermophilic archaeon Thermococcus litoralis NS-C.</title>
        <authorList>
            <person name="Gardner A.F."/>
            <person name="Kumar S."/>
            <person name="Perler F.B."/>
        </authorList>
    </citation>
    <scope>NUCLEOTIDE SEQUENCE [LARGE SCALE GENOMIC DNA]</scope>
    <source>
        <strain evidence="2">ATCC 51850 / DSM 5473 / JCM 8560 / NS-C</strain>
    </source>
</reference>
<proteinExistence type="predicted"/>
<evidence type="ECO:0000313" key="1">
    <source>
        <dbReference type="EMBL" id="EHR77409.1"/>
    </source>
</evidence>
<dbReference type="PaxDb" id="523849-OCC_13081"/>
<gene>
    <name evidence="1" type="ORF">OCC_13081</name>
</gene>
<dbReference type="HOGENOM" id="CLU_1140621_0_0_2"/>
<sequence length="243" mass="28047">MITWYFDVEYLRKNLETEEITTQGKTPMQLSTILKLFRLPAGRYLLKILGEEVLADDSGEAIYFTSVPQDAFLVSIYLRGALEKFNQEIATKTWFVEFLQKYVYPPEIRRIPDPRLREVPIEELRREYLLECPDVKGYVFDVTFGKILSPVVFKLKGEKVFICSELYFADKGNILNPKRVVIEGDAGSLSRAFLKMGEETLKSLVELGELLPPGAWKEPLAEYIEVLNTFRKFSLSLVRGKRT</sequence>